<feature type="compositionally biased region" description="Acidic residues" evidence="1">
    <location>
        <begin position="159"/>
        <end position="172"/>
    </location>
</feature>
<dbReference type="GeneID" id="4354564"/>
<sequence>MSSPKKPLNRPKKRTLVRWDDNLDELLLLTIQSVCNKNSVKIPWAEVAKTMGHNVTEGAIVQHLAKLRSRRVQSDKAVPPPLRRGGVGSSSARPSETKRKRHKTPPLEPDEENPDIIPVIDHSSDEDYGVKSDAKARRKRKQRANVQPLKDVPIKAEPETEDETESDGEDSGEYLVPGAPFLDFPNDRQAVESPPVPESKIVVLKYRARNNHGSPGVQDLRQTPANLYMDQTLDSDLYQHSLSPLQNRPAFANHHAVNQHYVAASRPTEAVSYETAYAPATLHNFGAYDEVNGLPSTVAPWEWHQTTSTHHDPSDMIGYNTEEFFDDQYQYHF</sequence>
<dbReference type="RefSeq" id="XP_001218471.1">
    <property type="nucleotide sequence ID" value="XM_001218470.1"/>
</dbReference>
<dbReference type="Proteomes" id="UP000007963">
    <property type="component" value="Unassembled WGS sequence"/>
</dbReference>
<proteinExistence type="predicted"/>
<organism evidence="2 3">
    <name type="scientific">Aspergillus terreus (strain NIH 2624 / FGSC A1156)</name>
    <dbReference type="NCBI Taxonomy" id="341663"/>
    <lineage>
        <taxon>Eukaryota</taxon>
        <taxon>Fungi</taxon>
        <taxon>Dikarya</taxon>
        <taxon>Ascomycota</taxon>
        <taxon>Pezizomycotina</taxon>
        <taxon>Eurotiomycetes</taxon>
        <taxon>Eurotiomycetidae</taxon>
        <taxon>Eurotiales</taxon>
        <taxon>Aspergillaceae</taxon>
        <taxon>Aspergillus</taxon>
        <taxon>Aspergillus subgen. Circumdati</taxon>
    </lineage>
</organism>
<dbReference type="VEuPathDB" id="FungiDB:ATEG_09849"/>
<protein>
    <recommendedName>
        <fullName evidence="4">Myb-like domain-containing protein</fullName>
    </recommendedName>
</protein>
<dbReference type="OrthoDB" id="3903267at2759"/>
<evidence type="ECO:0000256" key="1">
    <source>
        <dbReference type="SAM" id="MobiDB-lite"/>
    </source>
</evidence>
<dbReference type="EMBL" id="CH476608">
    <property type="protein sequence ID" value="EAU30040.1"/>
    <property type="molecule type" value="Genomic_DNA"/>
</dbReference>
<accession>Q0C8Y5</accession>
<reference evidence="3" key="1">
    <citation type="submission" date="2005-09" db="EMBL/GenBank/DDBJ databases">
        <title>Annotation of the Aspergillus terreus NIH2624 genome.</title>
        <authorList>
            <person name="Birren B.W."/>
            <person name="Lander E.S."/>
            <person name="Galagan J.E."/>
            <person name="Nusbaum C."/>
            <person name="Devon K."/>
            <person name="Henn M."/>
            <person name="Ma L.-J."/>
            <person name="Jaffe D.B."/>
            <person name="Butler J."/>
            <person name="Alvarez P."/>
            <person name="Gnerre S."/>
            <person name="Grabherr M."/>
            <person name="Kleber M."/>
            <person name="Mauceli E.W."/>
            <person name="Brockman W."/>
            <person name="Rounsley S."/>
            <person name="Young S.K."/>
            <person name="LaButti K."/>
            <person name="Pushparaj V."/>
            <person name="DeCaprio D."/>
            <person name="Crawford M."/>
            <person name="Koehrsen M."/>
            <person name="Engels R."/>
            <person name="Montgomery P."/>
            <person name="Pearson M."/>
            <person name="Howarth C."/>
            <person name="Larson L."/>
            <person name="Luoma S."/>
            <person name="White J."/>
            <person name="Alvarado L."/>
            <person name="Kodira C.D."/>
            <person name="Zeng Q."/>
            <person name="Oleary S."/>
            <person name="Yandava C."/>
            <person name="Denning D.W."/>
            <person name="Nierman W.C."/>
            <person name="Milne T."/>
            <person name="Madden K."/>
        </authorList>
    </citation>
    <scope>NUCLEOTIDE SEQUENCE [LARGE SCALE GENOMIC DNA]</scope>
    <source>
        <strain evidence="3">NIH 2624 / FGSC A1156</strain>
    </source>
</reference>
<gene>
    <name evidence="2" type="ORF">ATEG_09849</name>
</gene>
<name>Q0C8Y5_ASPTN</name>
<dbReference type="HOGENOM" id="CLU_058844_0_0_1"/>
<feature type="compositionally biased region" description="Basic and acidic residues" evidence="1">
    <location>
        <begin position="122"/>
        <end position="135"/>
    </location>
</feature>
<evidence type="ECO:0000313" key="3">
    <source>
        <dbReference type="Proteomes" id="UP000007963"/>
    </source>
</evidence>
<dbReference type="AlphaFoldDB" id="Q0C8Y5"/>
<dbReference type="eggNOG" id="ENOG502T15E">
    <property type="taxonomic scope" value="Eukaryota"/>
</dbReference>
<evidence type="ECO:0000313" key="2">
    <source>
        <dbReference type="EMBL" id="EAU30040.1"/>
    </source>
</evidence>
<evidence type="ECO:0008006" key="4">
    <source>
        <dbReference type="Google" id="ProtNLM"/>
    </source>
</evidence>
<dbReference type="STRING" id="341663.Q0C8Y5"/>
<feature type="region of interest" description="Disordered" evidence="1">
    <location>
        <begin position="70"/>
        <end position="196"/>
    </location>
</feature>